<protein>
    <submittedName>
        <fullName evidence="1">Uncharacterized protein</fullName>
    </submittedName>
</protein>
<evidence type="ECO:0000313" key="1">
    <source>
        <dbReference type="EMBL" id="KZS09557.1"/>
    </source>
</evidence>
<accession>A0A164SES0</accession>
<dbReference type="AlphaFoldDB" id="A0A164SES0"/>
<organism evidence="1 2">
    <name type="scientific">Daphnia magna</name>
    <dbReference type="NCBI Taxonomy" id="35525"/>
    <lineage>
        <taxon>Eukaryota</taxon>
        <taxon>Metazoa</taxon>
        <taxon>Ecdysozoa</taxon>
        <taxon>Arthropoda</taxon>
        <taxon>Crustacea</taxon>
        <taxon>Branchiopoda</taxon>
        <taxon>Diplostraca</taxon>
        <taxon>Cladocera</taxon>
        <taxon>Anomopoda</taxon>
        <taxon>Daphniidae</taxon>
        <taxon>Daphnia</taxon>
    </lineage>
</organism>
<dbReference type="Proteomes" id="UP000076858">
    <property type="component" value="Unassembled WGS sequence"/>
</dbReference>
<proteinExistence type="predicted"/>
<gene>
    <name evidence="1" type="ORF">APZ42_026218</name>
</gene>
<sequence length="150" mass="17389">MDKIMKQLVPQARKVQDKPVDGNWTVGNIQVELEGIALAIRQLQAREMKFADSAKARTVYRRKIVHLKARSDKLIAEIKDKYGVVVTEEHKKSGIFPWHNSVVSVSNQFQVVNAWMLEQRFREEVTQTEKEMANFIENVGLVGFRYLNEM</sequence>
<comment type="caution">
    <text evidence="1">The sequence shown here is derived from an EMBL/GenBank/DDBJ whole genome shotgun (WGS) entry which is preliminary data.</text>
</comment>
<dbReference type="EMBL" id="LRGB01002060">
    <property type="protein sequence ID" value="KZS09557.1"/>
    <property type="molecule type" value="Genomic_DNA"/>
</dbReference>
<keyword evidence="2" id="KW-1185">Reference proteome</keyword>
<evidence type="ECO:0000313" key="2">
    <source>
        <dbReference type="Proteomes" id="UP000076858"/>
    </source>
</evidence>
<dbReference type="OrthoDB" id="6398343at2759"/>
<reference evidence="1 2" key="1">
    <citation type="submission" date="2016-03" db="EMBL/GenBank/DDBJ databases">
        <title>EvidentialGene: Evidence-directed Construction of Genes on Genomes.</title>
        <authorList>
            <person name="Gilbert D.G."/>
            <person name="Choi J.-H."/>
            <person name="Mockaitis K."/>
            <person name="Colbourne J."/>
            <person name="Pfrender M."/>
        </authorList>
    </citation>
    <scope>NUCLEOTIDE SEQUENCE [LARGE SCALE GENOMIC DNA]</scope>
    <source>
        <strain evidence="1 2">Xinb3</strain>
        <tissue evidence="1">Complete organism</tissue>
    </source>
</reference>
<name>A0A164SES0_9CRUS</name>